<organism evidence="1 2">
    <name type="scientific">Candolleomyces aberdarensis</name>
    <dbReference type="NCBI Taxonomy" id="2316362"/>
    <lineage>
        <taxon>Eukaryota</taxon>
        <taxon>Fungi</taxon>
        <taxon>Dikarya</taxon>
        <taxon>Basidiomycota</taxon>
        <taxon>Agaricomycotina</taxon>
        <taxon>Agaricomycetes</taxon>
        <taxon>Agaricomycetidae</taxon>
        <taxon>Agaricales</taxon>
        <taxon>Agaricineae</taxon>
        <taxon>Psathyrellaceae</taxon>
        <taxon>Candolleomyces</taxon>
    </lineage>
</organism>
<comment type="caution">
    <text evidence="1">The sequence shown here is derived from an EMBL/GenBank/DDBJ whole genome shotgun (WGS) entry which is preliminary data.</text>
</comment>
<accession>A0A4V1Q1G5</accession>
<proteinExistence type="predicted"/>
<dbReference type="SUPFAM" id="SSF52058">
    <property type="entry name" value="L domain-like"/>
    <property type="match status" value="1"/>
</dbReference>
<protein>
    <submittedName>
        <fullName evidence="1">Uncharacterized protein</fullName>
    </submittedName>
</protein>
<name>A0A4V1Q1G5_9AGAR</name>
<reference evidence="1 2" key="1">
    <citation type="submission" date="2019-01" db="EMBL/GenBank/DDBJ databases">
        <title>Draft genome sequence of Psathyrella aberdarensis IHI B618.</title>
        <authorList>
            <person name="Buettner E."/>
            <person name="Kellner H."/>
        </authorList>
    </citation>
    <scope>NUCLEOTIDE SEQUENCE [LARGE SCALE GENOMIC DNA]</scope>
    <source>
        <strain evidence="1 2">IHI B618</strain>
    </source>
</reference>
<dbReference type="EMBL" id="SDEE01001842">
    <property type="protein sequence ID" value="RXW11508.1"/>
    <property type="molecule type" value="Genomic_DNA"/>
</dbReference>
<gene>
    <name evidence="1" type="ORF">EST38_g14348</name>
</gene>
<dbReference type="OrthoDB" id="3365698at2759"/>
<evidence type="ECO:0000313" key="1">
    <source>
        <dbReference type="EMBL" id="RXW11508.1"/>
    </source>
</evidence>
<keyword evidence="2" id="KW-1185">Reference proteome</keyword>
<dbReference type="AlphaFoldDB" id="A0A4V1Q1G5"/>
<evidence type="ECO:0000313" key="2">
    <source>
        <dbReference type="Proteomes" id="UP000290288"/>
    </source>
</evidence>
<sequence length="408" mass="46106">MADNTIPLAQLLNRPATLYVKRLMIVGDPLAVGLGEMTFPNVTSVVINCESWGWNTTPKLPDLPSLPNVTKAIFANISHDEYFPLHIPWFQLTHLFLGLSLPPGQWTAIFKLCVSLQRGCFHLTSEGEDLEPPVSQSPVPEEATLSQLTELAFLNSGVTTESLRGVTMPALTKLQVFSRWNGVTWDLAHPERYTNLTHLTFITCSFIQAEDLIPIFKTVPHLTELFFKISYHFEEVFKYLTIGCDGKFNLRAVKALGIYMYTERYRTLELGEEDAAQEFGDSDPLLPFPYRAFEDLVASRTQAVHRGDFSSVPYTITPLQHLVIRMDDNDWAKDIARTIREDIQSFSIYGLTVGVFGPEELQGRQCLGGEAPWPLIYKHWDEGFMGFVDDLEEYSLYTKATPNLGTEP</sequence>
<dbReference type="Proteomes" id="UP000290288">
    <property type="component" value="Unassembled WGS sequence"/>
</dbReference>